<dbReference type="AlphaFoldDB" id="A0A7R7FRW3"/>
<sequence>MGHAQFSTAGKRTATSRAGYVKDLSRVKNEGGIVSQFRWLIFTNPNGSL</sequence>
<name>A0A7R7FRW3_9BACT</name>
<gene>
    <name evidence="1" type="ORF">GEOBRER4_n0626</name>
</gene>
<proteinExistence type="predicted"/>
<dbReference type="EMBL" id="AP023213">
    <property type="protein sequence ID" value="BCO11195.1"/>
    <property type="molecule type" value="Genomic_DNA"/>
</dbReference>
<evidence type="ECO:0000313" key="2">
    <source>
        <dbReference type="Proteomes" id="UP000515472"/>
    </source>
</evidence>
<evidence type="ECO:0000313" key="1">
    <source>
        <dbReference type="EMBL" id="BCO11195.1"/>
    </source>
</evidence>
<reference evidence="1 2" key="1">
    <citation type="submission" date="2020-06" db="EMBL/GenBank/DDBJ databases">
        <title>Interaction of electrochemicaly active bacteria, Geobacter bremensis R4 on different carbon anode.</title>
        <authorList>
            <person name="Meng L."/>
            <person name="Yoshida N."/>
        </authorList>
    </citation>
    <scope>NUCLEOTIDE SEQUENCE [LARGE SCALE GENOMIC DNA]</scope>
    <source>
        <strain evidence="1 2">R4</strain>
    </source>
</reference>
<organism evidence="1 2">
    <name type="scientific">Citrifermentans bremense</name>
    <dbReference type="NCBI Taxonomy" id="60035"/>
    <lineage>
        <taxon>Bacteria</taxon>
        <taxon>Pseudomonadati</taxon>
        <taxon>Thermodesulfobacteriota</taxon>
        <taxon>Desulfuromonadia</taxon>
        <taxon>Geobacterales</taxon>
        <taxon>Geobacteraceae</taxon>
        <taxon>Citrifermentans</taxon>
    </lineage>
</organism>
<accession>A0A7R7FRW3</accession>
<keyword evidence="2" id="KW-1185">Reference proteome</keyword>
<protein>
    <submittedName>
        <fullName evidence="1">Uncharacterized protein</fullName>
    </submittedName>
</protein>
<dbReference type="Proteomes" id="UP000515472">
    <property type="component" value="Chromosome"/>
</dbReference>